<feature type="compositionally biased region" description="Polar residues" evidence="1">
    <location>
        <begin position="472"/>
        <end position="490"/>
    </location>
</feature>
<evidence type="ECO:0000313" key="5">
    <source>
        <dbReference type="Proteomes" id="UP000241074"/>
    </source>
</evidence>
<dbReference type="AlphaFoldDB" id="A0A2P1PUK4"/>
<reference evidence="4 5" key="1">
    <citation type="submission" date="2018-03" db="EMBL/GenBank/DDBJ databases">
        <title>Ahniella affigens gen. nov., sp. nov., a gammaproteobacterium isolated from sandy soil near a stream.</title>
        <authorList>
            <person name="Ko Y."/>
            <person name="Kim J.-H."/>
        </authorList>
    </citation>
    <scope>NUCLEOTIDE SEQUENCE [LARGE SCALE GENOMIC DNA]</scope>
    <source>
        <strain evidence="4 5">D13</strain>
    </source>
</reference>
<feature type="region of interest" description="Disordered" evidence="1">
    <location>
        <begin position="468"/>
        <end position="499"/>
    </location>
</feature>
<dbReference type="PANTHER" id="PTHR11319:SF35">
    <property type="entry name" value="OUTER MEMBRANE PROTEIN PMPC-RELATED"/>
    <property type="match status" value="1"/>
</dbReference>
<dbReference type="NCBIfam" id="NF041518">
    <property type="entry name" value="choice_anch_Q"/>
    <property type="match status" value="1"/>
</dbReference>
<feature type="signal peptide" evidence="2">
    <location>
        <begin position="1"/>
        <end position="26"/>
    </location>
</feature>
<evidence type="ECO:0000259" key="3">
    <source>
        <dbReference type="Pfam" id="PF13229"/>
    </source>
</evidence>
<evidence type="ECO:0000313" key="4">
    <source>
        <dbReference type="EMBL" id="AVP98523.1"/>
    </source>
</evidence>
<evidence type="ECO:0000256" key="1">
    <source>
        <dbReference type="SAM" id="MobiDB-lite"/>
    </source>
</evidence>
<evidence type="ECO:0000256" key="2">
    <source>
        <dbReference type="SAM" id="SignalP"/>
    </source>
</evidence>
<dbReference type="InterPro" id="IPR059226">
    <property type="entry name" value="Choice_anch_Q_dom"/>
</dbReference>
<dbReference type="InterPro" id="IPR039448">
    <property type="entry name" value="Beta_helix"/>
</dbReference>
<dbReference type="PANTHER" id="PTHR11319">
    <property type="entry name" value="G PROTEIN-COUPLED RECEPTOR-RELATED"/>
    <property type="match status" value="1"/>
</dbReference>
<keyword evidence="2" id="KW-0732">Signal</keyword>
<accession>A0A2P1PUK4</accession>
<reference evidence="4 5" key="2">
    <citation type="submission" date="2018-03" db="EMBL/GenBank/DDBJ databases">
        <authorList>
            <person name="Keele B.F."/>
        </authorList>
    </citation>
    <scope>NUCLEOTIDE SEQUENCE [LARGE SCALE GENOMIC DNA]</scope>
    <source>
        <strain evidence="4 5">D13</strain>
    </source>
</reference>
<dbReference type="OrthoDB" id="5943827at2"/>
<gene>
    <name evidence="4" type="ORF">C7S18_15605</name>
</gene>
<dbReference type="Pfam" id="PF13229">
    <property type="entry name" value="Beta_helix"/>
    <property type="match status" value="1"/>
</dbReference>
<dbReference type="Proteomes" id="UP000241074">
    <property type="component" value="Chromosome"/>
</dbReference>
<keyword evidence="5" id="KW-1185">Reference proteome</keyword>
<protein>
    <recommendedName>
        <fullName evidence="3">Right handed beta helix domain-containing protein</fullName>
    </recommendedName>
</protein>
<dbReference type="SUPFAM" id="SSF51126">
    <property type="entry name" value="Pectin lyase-like"/>
    <property type="match status" value="1"/>
</dbReference>
<dbReference type="EMBL" id="CP027860">
    <property type="protein sequence ID" value="AVP98523.1"/>
    <property type="molecule type" value="Genomic_DNA"/>
</dbReference>
<organism evidence="4 5">
    <name type="scientific">Ahniella affigens</name>
    <dbReference type="NCBI Taxonomy" id="2021234"/>
    <lineage>
        <taxon>Bacteria</taxon>
        <taxon>Pseudomonadati</taxon>
        <taxon>Pseudomonadota</taxon>
        <taxon>Gammaproteobacteria</taxon>
        <taxon>Lysobacterales</taxon>
        <taxon>Rhodanobacteraceae</taxon>
        <taxon>Ahniella</taxon>
    </lineage>
</organism>
<dbReference type="InterPro" id="IPR011050">
    <property type="entry name" value="Pectin_lyase_fold/virulence"/>
</dbReference>
<feature type="domain" description="Right handed beta helix" evidence="3">
    <location>
        <begin position="286"/>
        <end position="415"/>
    </location>
</feature>
<dbReference type="KEGG" id="xba:C7S18_15605"/>
<dbReference type="RefSeq" id="WP_106892444.1">
    <property type="nucleotide sequence ID" value="NZ_CP027860.1"/>
</dbReference>
<sequence>MIRAFQLLRSLLVLLLALLAAGPLAAQSFCTPVAAQATAGGTVLGNGSPGSVTTAMIQAALDAGGAITFNLGSNPSTIVLTSTLTVSRDVVLDGGGLVTLSGGDARRILRIINTNPNANAPVFTVTLQHLNLLDARVSDGRGAAIFADFNQTFPHKINLSLVDVDIVNSDAPLDGSSQDDGGGALYALLLNRIDIADSRFQNNTGSNGGAVYSLGTLAVNIVDSAFIGNQAIGTGGNPGNGGNAGGLGVDGAARLLDVCRTRFVDNTSNAFGAGFFSVMYDTQSRSRFEDVLFQGNRQLSSTQHTGGAYIQDGPFALERVAFINNEANGFGGLFVAGSASGMIRNATFAGNVARQGLGAAMALTNTAPIQIVNSTIANNVATAAFAAGISINAPNQLTLTNTIFANNSGGNVFVNWAMNNPAQFDGGGNMQWPQVRSGGGGNETPVTASASFADAMLGAVANNGGPTPTLAMASNSPARDTGVNTASVPSLDQRGYPRDAARDRGAFEFGAEGLLFRDSFE</sequence>
<proteinExistence type="predicted"/>
<feature type="chain" id="PRO_5015158525" description="Right handed beta helix domain-containing protein" evidence="2">
    <location>
        <begin position="27"/>
        <end position="521"/>
    </location>
</feature>
<name>A0A2P1PUK4_9GAMM</name>